<gene>
    <name evidence="1" type="ORF">QT385_16390</name>
</gene>
<organism evidence="1 2">
    <name type="scientific">Elizabethkingia miricola</name>
    <name type="common">Chryseobacterium miricola</name>
    <dbReference type="NCBI Taxonomy" id="172045"/>
    <lineage>
        <taxon>Bacteria</taxon>
        <taxon>Pseudomonadati</taxon>
        <taxon>Bacteroidota</taxon>
        <taxon>Flavobacteriia</taxon>
        <taxon>Flavobacteriales</taxon>
        <taxon>Weeksellaceae</taxon>
        <taxon>Elizabethkingia</taxon>
    </lineage>
</organism>
<proteinExistence type="predicted"/>
<evidence type="ECO:0000313" key="1">
    <source>
        <dbReference type="EMBL" id="MDQ8750236.1"/>
    </source>
</evidence>
<name>A0ABD5B8S5_ELIMR</name>
<protein>
    <submittedName>
        <fullName evidence="1">Uncharacterized protein</fullName>
    </submittedName>
</protein>
<dbReference type="AlphaFoldDB" id="A0ABD5B8S5"/>
<reference evidence="1 2" key="1">
    <citation type="submission" date="2023-06" db="EMBL/GenBank/DDBJ databases">
        <title>Nosocomial Elizabethkingia miricola genome.</title>
        <authorList>
            <person name="Morgado S."/>
            <person name="Fonseca E."/>
            <person name="Freitas F."/>
            <person name="Vicente A.C."/>
        </authorList>
    </citation>
    <scope>NUCLEOTIDE SEQUENCE [LARGE SCALE GENOMIC DNA]</scope>
    <source>
        <strain evidence="1 2">EM15</strain>
    </source>
</reference>
<accession>A0ABD5B8S5</accession>
<dbReference type="EMBL" id="JAUCQJ010000005">
    <property type="protein sequence ID" value="MDQ8750236.1"/>
    <property type="molecule type" value="Genomic_DNA"/>
</dbReference>
<sequence>MKEYLSLFTGIDSKYDIIHFDEFCNEYEIVLPYLRHHFRRENNIKEISISESKIKIKQIFDHYVSNEWKNHEFVKKNKYEENFKMFYLELFENNIRMFDDNFEEVTNIGTLFKNKKIIFFKEDIENKREFNLIKKLEKGFQYIFLVEKAISQNSFLENMNKAFSMGKIYSCLNNLCCFLVDLRENVPDFLSDFVGNEYPLELLGLKVSQKRQYFVTNPPIIVCKKNIPYSLYLNNLRVEDNQPSVSGKYIIKVNGFSNYSFEIIDKPKILSQIQESNQFLDFESLEYTTNEMGGMSGFFVQYKTDFVSKNLTIMNWMNAQNNYKFKSKNIIIKAINQSKHGKN</sequence>
<dbReference type="RefSeq" id="WP_309047179.1">
    <property type="nucleotide sequence ID" value="NZ_JAUCQJ010000005.1"/>
</dbReference>
<comment type="caution">
    <text evidence="1">The sequence shown here is derived from an EMBL/GenBank/DDBJ whole genome shotgun (WGS) entry which is preliminary data.</text>
</comment>
<evidence type="ECO:0000313" key="2">
    <source>
        <dbReference type="Proteomes" id="UP001239265"/>
    </source>
</evidence>
<dbReference type="Proteomes" id="UP001239265">
    <property type="component" value="Unassembled WGS sequence"/>
</dbReference>